<protein>
    <recommendedName>
        <fullName evidence="3">Metallo-beta-lactamase domain-containing protein</fullName>
    </recommendedName>
</protein>
<dbReference type="PANTHER" id="PTHR46018">
    <property type="entry name" value="ZINC PHOSPHODIESTERASE ELAC PROTEIN 1"/>
    <property type="match status" value="1"/>
</dbReference>
<accession>A0A0G4I2E6</accession>
<evidence type="ECO:0000259" key="3">
    <source>
        <dbReference type="Pfam" id="PF00753"/>
    </source>
</evidence>
<dbReference type="Gene3D" id="3.60.15.10">
    <property type="entry name" value="Ribonuclease Z/Hydroxyacylglutathione hydrolase-like"/>
    <property type="match status" value="1"/>
</dbReference>
<feature type="region of interest" description="Disordered" evidence="1">
    <location>
        <begin position="349"/>
        <end position="386"/>
    </location>
</feature>
<dbReference type="EMBL" id="CDMZ01004847">
    <property type="protein sequence ID" value="CEM51091.1"/>
    <property type="molecule type" value="Genomic_DNA"/>
</dbReference>
<sequence>MTVLLKLLFLGAVSVSSGAPAPAEDDRDTMTMPRNKLFVFPREPVARGSMRITALGSGMPYTRRAQAAPSWLVQIGTDKGEDTFIFDFGSSAMQNLNAAGVDWSKVNRIFLTHYHVDHTGDLPGIWGAGMVMGRQLPLNVHGPTGAKTEHGLNHLCEGLRAFAQWDIDSRRGRVSSKRSDELACHEFDYSKKNQTVWSDTETGVEVLSTPVTHIIDGPVGYRLNWNGLSFAFSGDTNPNTFFVDLAKNATVAVHEALVPKEFLSLAMSIPMQDADHIVNHVHTAVHSAGVVLQRATPKLGVLYHIWLDAHLVPFVMDDLRKTYTGPVAIADDLMVFELFPDGEIRRRTHLTVDRPVPTPSRGSDSHGEAAEGEGGDGHAAANRSEALGMSQWLQDAMIEIDHDALKTAPPAECPLTPQSDD</sequence>
<proteinExistence type="predicted"/>
<name>A0A0G4I2E6_9ALVE</name>
<dbReference type="PANTHER" id="PTHR46018:SF2">
    <property type="entry name" value="ZINC PHOSPHODIESTERASE ELAC PROTEIN 1"/>
    <property type="match status" value="1"/>
</dbReference>
<gene>
    <name evidence="4" type="ORF">Cvel_10377</name>
</gene>
<dbReference type="VEuPathDB" id="CryptoDB:Cvel_10377"/>
<dbReference type="InterPro" id="IPR001279">
    <property type="entry name" value="Metallo-B-lactamas"/>
</dbReference>
<evidence type="ECO:0000256" key="1">
    <source>
        <dbReference type="SAM" id="MobiDB-lite"/>
    </source>
</evidence>
<feature type="chain" id="PRO_5005192506" description="Metallo-beta-lactamase domain-containing protein" evidence="2">
    <location>
        <begin position="19"/>
        <end position="421"/>
    </location>
</feature>
<feature type="domain" description="Metallo-beta-lactamase" evidence="3">
    <location>
        <begin position="69"/>
        <end position="183"/>
    </location>
</feature>
<evidence type="ECO:0000313" key="4">
    <source>
        <dbReference type="EMBL" id="CEM51091.1"/>
    </source>
</evidence>
<dbReference type="InterPro" id="IPR036866">
    <property type="entry name" value="RibonucZ/Hydroxyglut_hydro"/>
</dbReference>
<reference evidence="4" key="1">
    <citation type="submission" date="2014-11" db="EMBL/GenBank/DDBJ databases">
        <authorList>
            <person name="Otto D Thomas"/>
            <person name="Naeem Raeece"/>
        </authorList>
    </citation>
    <scope>NUCLEOTIDE SEQUENCE</scope>
</reference>
<dbReference type="GO" id="GO:0042781">
    <property type="term" value="F:3'-tRNA processing endoribonuclease activity"/>
    <property type="evidence" value="ECO:0007669"/>
    <property type="project" value="TreeGrafter"/>
</dbReference>
<dbReference type="AlphaFoldDB" id="A0A0G4I2E6"/>
<feature type="signal peptide" evidence="2">
    <location>
        <begin position="1"/>
        <end position="18"/>
    </location>
</feature>
<feature type="region of interest" description="Disordered" evidence="1">
    <location>
        <begin position="401"/>
        <end position="421"/>
    </location>
</feature>
<dbReference type="SUPFAM" id="SSF56281">
    <property type="entry name" value="Metallo-hydrolase/oxidoreductase"/>
    <property type="match status" value="1"/>
</dbReference>
<keyword evidence="2" id="KW-0732">Signal</keyword>
<evidence type="ECO:0000256" key="2">
    <source>
        <dbReference type="SAM" id="SignalP"/>
    </source>
</evidence>
<dbReference type="Pfam" id="PF00753">
    <property type="entry name" value="Lactamase_B"/>
    <property type="match status" value="1"/>
</dbReference>
<organism evidence="4">
    <name type="scientific">Chromera velia CCMP2878</name>
    <dbReference type="NCBI Taxonomy" id="1169474"/>
    <lineage>
        <taxon>Eukaryota</taxon>
        <taxon>Sar</taxon>
        <taxon>Alveolata</taxon>
        <taxon>Colpodellida</taxon>
        <taxon>Chromeraceae</taxon>
        <taxon>Chromera</taxon>
    </lineage>
</organism>